<evidence type="ECO:0000313" key="7">
    <source>
        <dbReference type="EMBL" id="GMK57242.1"/>
    </source>
</evidence>
<dbReference type="InterPro" id="IPR011032">
    <property type="entry name" value="GroES-like_sf"/>
</dbReference>
<keyword evidence="5" id="KW-0560">Oxidoreductase</keyword>
<dbReference type="GO" id="GO:0008270">
    <property type="term" value="F:zinc ion binding"/>
    <property type="evidence" value="ECO:0007669"/>
    <property type="project" value="InterPro"/>
</dbReference>
<protein>
    <recommendedName>
        <fullName evidence="6">Alcohol dehydrogenase-like N-terminal domain-containing protein</fullName>
    </recommendedName>
</protein>
<evidence type="ECO:0000256" key="1">
    <source>
        <dbReference type="ARBA" id="ARBA00001947"/>
    </source>
</evidence>
<comment type="similarity">
    <text evidence="2">Belongs to the zinc-containing alcohol dehydrogenase family.</text>
</comment>
<keyword evidence="4" id="KW-0862">Zinc</keyword>
<evidence type="ECO:0000256" key="2">
    <source>
        <dbReference type="ARBA" id="ARBA00008072"/>
    </source>
</evidence>
<dbReference type="InterPro" id="IPR002328">
    <property type="entry name" value="ADH_Zn_CS"/>
</dbReference>
<dbReference type="AlphaFoldDB" id="A0AAD3TUP1"/>
<evidence type="ECO:0000256" key="4">
    <source>
        <dbReference type="ARBA" id="ARBA00022833"/>
    </source>
</evidence>
<dbReference type="Gene3D" id="3.90.180.10">
    <property type="entry name" value="Medium-chain alcohol dehydrogenases, catalytic domain"/>
    <property type="match status" value="1"/>
</dbReference>
<evidence type="ECO:0000259" key="6">
    <source>
        <dbReference type="Pfam" id="PF08240"/>
    </source>
</evidence>
<dbReference type="GO" id="GO:0003939">
    <property type="term" value="F:L-iditol 2-dehydrogenase (NAD+) activity"/>
    <property type="evidence" value="ECO:0007669"/>
    <property type="project" value="TreeGrafter"/>
</dbReference>
<dbReference type="PROSITE" id="PS00059">
    <property type="entry name" value="ADH_ZINC"/>
    <property type="match status" value="1"/>
</dbReference>
<evidence type="ECO:0000256" key="5">
    <source>
        <dbReference type="ARBA" id="ARBA00023002"/>
    </source>
</evidence>
<dbReference type="PANTHER" id="PTHR43161">
    <property type="entry name" value="SORBITOL DEHYDROGENASE"/>
    <property type="match status" value="1"/>
</dbReference>
<evidence type="ECO:0000313" key="8">
    <source>
        <dbReference type="Proteomes" id="UP001222932"/>
    </source>
</evidence>
<dbReference type="PANTHER" id="PTHR43161:SF9">
    <property type="entry name" value="SORBITOL DEHYDROGENASE"/>
    <property type="match status" value="1"/>
</dbReference>
<reference evidence="7" key="2">
    <citation type="submission" date="2023-06" db="EMBL/GenBank/DDBJ databases">
        <authorList>
            <person name="Kobayashi Y."/>
            <person name="Kayamori A."/>
            <person name="Aoki K."/>
            <person name="Shiwa Y."/>
            <person name="Fujita N."/>
            <person name="Sugita T."/>
            <person name="Iwasaki W."/>
            <person name="Tanaka N."/>
            <person name="Takashima M."/>
        </authorList>
    </citation>
    <scope>NUCLEOTIDE SEQUENCE</scope>
    <source>
        <strain evidence="7">HIS016</strain>
    </source>
</reference>
<comment type="caution">
    <text evidence="7">The sequence shown here is derived from an EMBL/GenBank/DDBJ whole genome shotgun (WGS) entry which is preliminary data.</text>
</comment>
<accession>A0AAD3TUP1</accession>
<dbReference type="Proteomes" id="UP001222932">
    <property type="component" value="Unassembled WGS sequence"/>
</dbReference>
<keyword evidence="3" id="KW-0479">Metal-binding</keyword>
<reference evidence="7" key="1">
    <citation type="journal article" date="2023" name="BMC Genomics">
        <title>Chromosome-level genome assemblies of Cutaneotrichosporon spp. (Trichosporonales, Basidiomycota) reveal imbalanced evolution between nucleotide sequences and chromosome synteny.</title>
        <authorList>
            <person name="Kobayashi Y."/>
            <person name="Kayamori A."/>
            <person name="Aoki K."/>
            <person name="Shiwa Y."/>
            <person name="Matsutani M."/>
            <person name="Fujita N."/>
            <person name="Sugita T."/>
            <person name="Iwasaki W."/>
            <person name="Tanaka N."/>
            <person name="Takashima M."/>
        </authorList>
    </citation>
    <scope>NUCLEOTIDE SEQUENCE</scope>
    <source>
        <strain evidence="7">HIS016</strain>
    </source>
</reference>
<evidence type="ECO:0000256" key="3">
    <source>
        <dbReference type="ARBA" id="ARBA00022723"/>
    </source>
</evidence>
<dbReference type="Pfam" id="PF08240">
    <property type="entry name" value="ADH_N"/>
    <property type="match status" value="1"/>
</dbReference>
<keyword evidence="8" id="KW-1185">Reference proteome</keyword>
<dbReference type="GO" id="GO:0006062">
    <property type="term" value="P:sorbitol catabolic process"/>
    <property type="evidence" value="ECO:0007669"/>
    <property type="project" value="TreeGrafter"/>
</dbReference>
<feature type="domain" description="Alcohol dehydrogenase-like N-terminal" evidence="6">
    <location>
        <begin position="31"/>
        <end position="134"/>
    </location>
</feature>
<dbReference type="SUPFAM" id="SSF50129">
    <property type="entry name" value="GroES-like"/>
    <property type="match status" value="1"/>
</dbReference>
<gene>
    <name evidence="7" type="ORF">CspeluHIS016_0400760</name>
</gene>
<dbReference type="EMBL" id="BTCM01000004">
    <property type="protein sequence ID" value="GMK57242.1"/>
    <property type="molecule type" value="Genomic_DNA"/>
</dbReference>
<name>A0AAD3TUP1_9TREE</name>
<organism evidence="7 8">
    <name type="scientific">Cutaneotrichosporon spelunceum</name>
    <dbReference type="NCBI Taxonomy" id="1672016"/>
    <lineage>
        <taxon>Eukaryota</taxon>
        <taxon>Fungi</taxon>
        <taxon>Dikarya</taxon>
        <taxon>Basidiomycota</taxon>
        <taxon>Agaricomycotina</taxon>
        <taxon>Tremellomycetes</taxon>
        <taxon>Trichosporonales</taxon>
        <taxon>Trichosporonaceae</taxon>
        <taxon>Cutaneotrichosporon</taxon>
    </lineage>
</organism>
<sequence length="140" mass="15305">MCQLKSDNPSFVLHGVEDVKIEDRPIPELENDEVLIEVAKTGICGSDVHYLKHGRIGSFVVKEPMCLGHESSGKVVKLGPKATGLKVGQRVALEPGMGCRTCDLCKGGLYELCPNMTFAATPPYIYGTLCRYCETYSRHG</sequence>
<proteinExistence type="inferred from homology"/>
<comment type="cofactor">
    <cofactor evidence="1">
        <name>Zn(2+)</name>
        <dbReference type="ChEBI" id="CHEBI:29105"/>
    </cofactor>
</comment>
<dbReference type="InterPro" id="IPR013154">
    <property type="entry name" value="ADH-like_N"/>
</dbReference>